<dbReference type="PROSITE" id="PS51819">
    <property type="entry name" value="VOC"/>
    <property type="match status" value="1"/>
</dbReference>
<dbReference type="InterPro" id="IPR037523">
    <property type="entry name" value="VOC_core"/>
</dbReference>
<name>A0ABS1MHV7_9NOCA</name>
<evidence type="ECO:0000259" key="1">
    <source>
        <dbReference type="PROSITE" id="PS51819"/>
    </source>
</evidence>
<reference evidence="2 3" key="1">
    <citation type="submission" date="2021-01" db="EMBL/GenBank/DDBJ databases">
        <title>WGS of actinomycetes isolated from Thailand.</title>
        <authorList>
            <person name="Thawai C."/>
        </authorList>
    </citation>
    <scope>NUCLEOTIDE SEQUENCE [LARGE SCALE GENOMIC DNA]</scope>
    <source>
        <strain evidence="2 3">LPG 2</strain>
    </source>
</reference>
<gene>
    <name evidence="2" type="ORF">JK358_34970</name>
</gene>
<evidence type="ECO:0000313" key="2">
    <source>
        <dbReference type="EMBL" id="MBL1079620.1"/>
    </source>
</evidence>
<feature type="domain" description="VOC" evidence="1">
    <location>
        <begin position="9"/>
        <end position="128"/>
    </location>
</feature>
<protein>
    <submittedName>
        <fullName evidence="2">VOC family protein</fullName>
    </submittedName>
</protein>
<dbReference type="InterPro" id="IPR004360">
    <property type="entry name" value="Glyas_Fos-R_dOase_dom"/>
</dbReference>
<evidence type="ECO:0000313" key="3">
    <source>
        <dbReference type="Proteomes" id="UP000602198"/>
    </source>
</evidence>
<dbReference type="InterPro" id="IPR029068">
    <property type="entry name" value="Glyas_Bleomycin-R_OHBP_Dase"/>
</dbReference>
<dbReference type="PANTHER" id="PTHR33993">
    <property type="entry name" value="GLYOXALASE-RELATED"/>
    <property type="match status" value="1"/>
</dbReference>
<dbReference type="EMBL" id="JAERRJ010000018">
    <property type="protein sequence ID" value="MBL1079620.1"/>
    <property type="molecule type" value="Genomic_DNA"/>
</dbReference>
<dbReference type="SUPFAM" id="SSF54593">
    <property type="entry name" value="Glyoxalase/Bleomycin resistance protein/Dihydroxybiphenyl dioxygenase"/>
    <property type="match status" value="1"/>
</dbReference>
<accession>A0ABS1MHV7</accession>
<dbReference type="InterPro" id="IPR052164">
    <property type="entry name" value="Anthracycline_SecMetBiosynth"/>
</dbReference>
<sequence length="130" mass="14142">MSKKPNKCSLVDITVPHAAHEQARRFYAKTFGWSVNIDLPGYPVFGTGDGGAEVGIMWEGNPESPTDFTSIWQVNKPVPFLDTDDIDATAAEVEANGGKVIAPPRTVGPIRVGAFQDPWGNDWFLIQQAV</sequence>
<dbReference type="Pfam" id="PF00903">
    <property type="entry name" value="Glyoxalase"/>
    <property type="match status" value="1"/>
</dbReference>
<dbReference type="Gene3D" id="3.10.180.10">
    <property type="entry name" value="2,3-Dihydroxybiphenyl 1,2-Dioxygenase, domain 1"/>
    <property type="match status" value="1"/>
</dbReference>
<proteinExistence type="predicted"/>
<keyword evidence="3" id="KW-1185">Reference proteome</keyword>
<dbReference type="RefSeq" id="WP_201956701.1">
    <property type="nucleotide sequence ID" value="NZ_JAERRJ010000018.1"/>
</dbReference>
<dbReference type="Proteomes" id="UP000602198">
    <property type="component" value="Unassembled WGS sequence"/>
</dbReference>
<comment type="caution">
    <text evidence="2">The sequence shown here is derived from an EMBL/GenBank/DDBJ whole genome shotgun (WGS) entry which is preliminary data.</text>
</comment>
<organism evidence="2 3">
    <name type="scientific">Nocardia acididurans</name>
    <dbReference type="NCBI Taxonomy" id="2802282"/>
    <lineage>
        <taxon>Bacteria</taxon>
        <taxon>Bacillati</taxon>
        <taxon>Actinomycetota</taxon>
        <taxon>Actinomycetes</taxon>
        <taxon>Mycobacteriales</taxon>
        <taxon>Nocardiaceae</taxon>
        <taxon>Nocardia</taxon>
    </lineage>
</organism>